<protein>
    <submittedName>
        <fullName evidence="1">Uncharacterized protein</fullName>
    </submittedName>
</protein>
<reference evidence="1 2" key="1">
    <citation type="submission" date="2020-10" db="EMBL/GenBank/DDBJ databases">
        <title>Phylogeny of dyella-like bacteria.</title>
        <authorList>
            <person name="Fu J."/>
        </authorList>
    </citation>
    <scope>NUCLEOTIDE SEQUENCE [LARGE SCALE GENOMIC DNA]</scope>
    <source>
        <strain evidence="1 2">DKC-1</strain>
    </source>
</reference>
<dbReference type="Proteomes" id="UP001620397">
    <property type="component" value="Unassembled WGS sequence"/>
</dbReference>
<evidence type="ECO:0000313" key="2">
    <source>
        <dbReference type="Proteomes" id="UP001620397"/>
    </source>
</evidence>
<accession>A0ABW8KBJ2</accession>
<name>A0ABW8KBJ2_9GAMM</name>
<dbReference type="RefSeq" id="WP_404535104.1">
    <property type="nucleotide sequence ID" value="NZ_JADIKL010000001.1"/>
</dbReference>
<proteinExistence type="predicted"/>
<sequence>MNTVEIVECADDAALCRALEAGNGWVIALGRQADGTLEDALIVRNRESGFLAAVPVAEVDRIAGGLPFQVAGAMRDAAARIRTEGAE</sequence>
<evidence type="ECO:0000313" key="1">
    <source>
        <dbReference type="EMBL" id="MFK2929280.1"/>
    </source>
</evidence>
<keyword evidence="2" id="KW-1185">Reference proteome</keyword>
<gene>
    <name evidence="1" type="ORF">ISP14_00615</name>
</gene>
<organism evidence="1 2">
    <name type="scientific">Dyella agri</name>
    <dbReference type="NCBI Taxonomy" id="1926869"/>
    <lineage>
        <taxon>Bacteria</taxon>
        <taxon>Pseudomonadati</taxon>
        <taxon>Pseudomonadota</taxon>
        <taxon>Gammaproteobacteria</taxon>
        <taxon>Lysobacterales</taxon>
        <taxon>Rhodanobacteraceae</taxon>
        <taxon>Dyella</taxon>
    </lineage>
</organism>
<comment type="caution">
    <text evidence="1">The sequence shown here is derived from an EMBL/GenBank/DDBJ whole genome shotgun (WGS) entry which is preliminary data.</text>
</comment>
<dbReference type="EMBL" id="JADIKL010000001">
    <property type="protein sequence ID" value="MFK2929280.1"/>
    <property type="molecule type" value="Genomic_DNA"/>
</dbReference>